<dbReference type="InterPro" id="IPR007832">
    <property type="entry name" value="RNA_pol_Rpc34"/>
</dbReference>
<dbReference type="AlphaFoldDB" id="A0A0G4IVM8"/>
<evidence type="ECO:0000313" key="9">
    <source>
        <dbReference type="Proteomes" id="UP000039324"/>
    </source>
</evidence>
<dbReference type="EMBL" id="CDSF01000090">
    <property type="protein sequence ID" value="CEO99174.1"/>
    <property type="molecule type" value="Genomic_DNA"/>
</dbReference>
<sequence>MTTALSDSAKSSAGAAALSKAENKFIRLCEEFPDGLPDDVLQSRLESVPIEVRAKIINSLSGRGRLVLLQGANTILYKLISAEDAEKFTGLDHEGILIYRLVEQAGDRGVWIRELRVKSGLTQQVITKLIKMLMQKRLIKEIKSVQNNRKVYLKFDVEPSRDLIGGALSQGADLDAEFVKILRQACVKFIDKQSAASAEDISAFLVSSKISKIAFEGDDILQIINSLLYDGTIEKVPESSSGGAFSGKRKREETLYRIAKLPIEVDYYASTPCCVCVVADMCFDGSDISPTACEYYRAWLDF</sequence>
<evidence type="ECO:0000256" key="6">
    <source>
        <dbReference type="PIRNR" id="PIRNR028763"/>
    </source>
</evidence>
<evidence type="ECO:0000313" key="8">
    <source>
        <dbReference type="EMBL" id="SPQ97191.1"/>
    </source>
</evidence>
<keyword evidence="5 6" id="KW-0539">Nucleus</keyword>
<proteinExistence type="inferred from homology"/>
<dbReference type="GO" id="GO:0006383">
    <property type="term" value="P:transcription by RNA polymerase III"/>
    <property type="evidence" value="ECO:0007669"/>
    <property type="project" value="UniProtKB-UniRule"/>
</dbReference>
<gene>
    <name evidence="7" type="ORF">PBRA_001080</name>
    <name evidence="8" type="ORF">PLBR_LOCUS4406</name>
</gene>
<dbReference type="GO" id="GO:0005737">
    <property type="term" value="C:cytoplasm"/>
    <property type="evidence" value="ECO:0007669"/>
    <property type="project" value="UniProtKB-ARBA"/>
</dbReference>
<evidence type="ECO:0000313" key="7">
    <source>
        <dbReference type="EMBL" id="CEO99174.1"/>
    </source>
</evidence>
<dbReference type="Pfam" id="PF05158">
    <property type="entry name" value="RNA_pol_Rpc34"/>
    <property type="match status" value="1"/>
</dbReference>
<keyword evidence="3 6" id="KW-0240">DNA-directed RNA polymerase</keyword>
<dbReference type="Gene3D" id="1.10.10.10">
    <property type="entry name" value="Winged helix-like DNA-binding domain superfamily/Winged helix DNA-binding domain"/>
    <property type="match status" value="2"/>
</dbReference>
<name>A0A0G4IVM8_PLABS</name>
<evidence type="ECO:0000256" key="3">
    <source>
        <dbReference type="ARBA" id="ARBA00022478"/>
    </source>
</evidence>
<evidence type="ECO:0000256" key="4">
    <source>
        <dbReference type="ARBA" id="ARBA00023163"/>
    </source>
</evidence>
<protein>
    <recommendedName>
        <fullName evidence="6">DNA-directed RNA polymerase III subunit RPC6</fullName>
        <shortName evidence="6">RNA polymerase III subunit C6</shortName>
    </recommendedName>
</protein>
<dbReference type="Proteomes" id="UP000290189">
    <property type="component" value="Unassembled WGS sequence"/>
</dbReference>
<dbReference type="GO" id="GO:0005666">
    <property type="term" value="C:RNA polymerase III complex"/>
    <property type="evidence" value="ECO:0007669"/>
    <property type="project" value="UniProtKB-UniRule"/>
</dbReference>
<dbReference type="PIRSF" id="PIRSF028763">
    <property type="entry name" value="RNA_pol_Rpc34"/>
    <property type="match status" value="1"/>
</dbReference>
<comment type="subcellular location">
    <subcellularLocation>
        <location evidence="1 6">Nucleus</location>
    </subcellularLocation>
</comment>
<geneLocation type="mitochondrion" evidence="8"/>
<dbReference type="FunFam" id="1.10.10.10:FF:000116">
    <property type="entry name" value="DNA-directed RNA polymerase III subunit RPC6"/>
    <property type="match status" value="1"/>
</dbReference>
<dbReference type="InterPro" id="IPR036390">
    <property type="entry name" value="WH_DNA-bd_sf"/>
</dbReference>
<organism evidence="7 9">
    <name type="scientific">Plasmodiophora brassicae</name>
    <name type="common">Clubroot disease agent</name>
    <dbReference type="NCBI Taxonomy" id="37360"/>
    <lineage>
        <taxon>Eukaryota</taxon>
        <taxon>Sar</taxon>
        <taxon>Rhizaria</taxon>
        <taxon>Endomyxa</taxon>
        <taxon>Phytomyxea</taxon>
        <taxon>Plasmodiophorida</taxon>
        <taxon>Plasmodiophoridae</taxon>
        <taxon>Plasmodiophora</taxon>
    </lineage>
</organism>
<dbReference type="PANTHER" id="PTHR12780">
    <property type="entry name" value="RNA POLYMERASE III DNA DIRECTED , 39KD SUBUNIT-RELATED"/>
    <property type="match status" value="1"/>
</dbReference>
<dbReference type="OrthoDB" id="613763at2759"/>
<keyword evidence="8" id="KW-0496">Mitochondrion</keyword>
<dbReference type="GO" id="GO:0005654">
    <property type="term" value="C:nucleoplasm"/>
    <property type="evidence" value="ECO:0007669"/>
    <property type="project" value="UniProtKB-ARBA"/>
</dbReference>
<keyword evidence="9" id="KW-1185">Reference proteome</keyword>
<dbReference type="STRING" id="37360.A0A0G4IVM8"/>
<evidence type="ECO:0000256" key="2">
    <source>
        <dbReference type="ARBA" id="ARBA00011038"/>
    </source>
</evidence>
<comment type="similarity">
    <text evidence="2 6">Belongs to the eukaryotic RPC34/RPC39 RNA polymerase subunit family.</text>
</comment>
<dbReference type="OMA" id="TEYEFDH"/>
<reference evidence="8 10" key="2">
    <citation type="submission" date="2018-03" db="EMBL/GenBank/DDBJ databases">
        <authorList>
            <person name="Fogelqvist J."/>
        </authorList>
    </citation>
    <scope>NUCLEOTIDE SEQUENCE [LARGE SCALE GENOMIC DNA]</scope>
</reference>
<evidence type="ECO:0000313" key="10">
    <source>
        <dbReference type="Proteomes" id="UP000290189"/>
    </source>
</evidence>
<accession>A0A0G4IVM8</accession>
<reference evidence="7 9" key="1">
    <citation type="submission" date="2015-02" db="EMBL/GenBank/DDBJ databases">
        <authorList>
            <person name="Chooi Y.-H."/>
        </authorList>
    </citation>
    <scope>NUCLEOTIDE SEQUENCE [LARGE SCALE GENOMIC DNA]</scope>
    <source>
        <strain evidence="7">E3</strain>
    </source>
</reference>
<comment type="function">
    <text evidence="6">DNA-dependent RNA polymerase catalyzes the transcription of DNA into RNA using the four ribonucleoside triphosphates as substrates. Specific peripheric component of RNA polymerase III which synthesizes small RNAs, such as 5S rRNA and tRNAs.</text>
</comment>
<evidence type="ECO:0000256" key="5">
    <source>
        <dbReference type="ARBA" id="ARBA00023242"/>
    </source>
</evidence>
<keyword evidence="4 6" id="KW-0804">Transcription</keyword>
<dbReference type="InterPro" id="IPR036388">
    <property type="entry name" value="WH-like_DNA-bd_sf"/>
</dbReference>
<dbReference type="FunFam" id="1.10.10.10:FF:000237">
    <property type="entry name" value="DNA-directed RNA polymerase III subunit RPC6"/>
    <property type="match status" value="1"/>
</dbReference>
<evidence type="ECO:0000256" key="1">
    <source>
        <dbReference type="ARBA" id="ARBA00004123"/>
    </source>
</evidence>
<dbReference type="EMBL" id="OVEO01000007">
    <property type="protein sequence ID" value="SPQ97191.1"/>
    <property type="molecule type" value="Genomic_DNA"/>
</dbReference>
<dbReference type="SUPFAM" id="SSF46785">
    <property type="entry name" value="Winged helix' DNA-binding domain"/>
    <property type="match status" value="2"/>
</dbReference>
<dbReference type="Proteomes" id="UP000039324">
    <property type="component" value="Unassembled WGS sequence"/>
</dbReference>
<dbReference type="InterPro" id="IPR016049">
    <property type="entry name" value="RNA_pol_Rpc34-like"/>
</dbReference>